<dbReference type="Proteomes" id="UP000765509">
    <property type="component" value="Unassembled WGS sequence"/>
</dbReference>
<sequence length="204" mass="22583">MTPLHGCCGTPAWNRVGPIGRTISFMADWPPLVFYGRFLPFGHSTSPWPFMASGHISNPQVSIFVFGPGGVLSLGGLGPKWSFWAIYTPYALYGPWAKGGSPLAFKARWVPNHDWAHLSPILATITMTSKIATTRSAQLNPSPQLKGSLFLLQYLICQSILASQKVSVQHSTCHTQKNQAVRFPEENLHPVLVKTAQMWFQNHI</sequence>
<organism evidence="1 2">
    <name type="scientific">Austropuccinia psidii MF-1</name>
    <dbReference type="NCBI Taxonomy" id="1389203"/>
    <lineage>
        <taxon>Eukaryota</taxon>
        <taxon>Fungi</taxon>
        <taxon>Dikarya</taxon>
        <taxon>Basidiomycota</taxon>
        <taxon>Pucciniomycotina</taxon>
        <taxon>Pucciniomycetes</taxon>
        <taxon>Pucciniales</taxon>
        <taxon>Sphaerophragmiaceae</taxon>
        <taxon>Austropuccinia</taxon>
    </lineage>
</organism>
<accession>A0A9Q3HUT0</accession>
<dbReference type="AlphaFoldDB" id="A0A9Q3HUT0"/>
<evidence type="ECO:0000313" key="1">
    <source>
        <dbReference type="EMBL" id="MBW0515215.1"/>
    </source>
</evidence>
<reference evidence="1" key="1">
    <citation type="submission" date="2021-03" db="EMBL/GenBank/DDBJ databases">
        <title>Draft genome sequence of rust myrtle Austropuccinia psidii MF-1, a brazilian biotype.</title>
        <authorList>
            <person name="Quecine M.C."/>
            <person name="Pachon D.M.R."/>
            <person name="Bonatelli M.L."/>
            <person name="Correr F.H."/>
            <person name="Franceschini L.M."/>
            <person name="Leite T.F."/>
            <person name="Margarido G.R.A."/>
            <person name="Almeida C.A."/>
            <person name="Ferrarezi J.A."/>
            <person name="Labate C.A."/>
        </authorList>
    </citation>
    <scope>NUCLEOTIDE SEQUENCE</scope>
    <source>
        <strain evidence="1">MF-1</strain>
    </source>
</reference>
<dbReference type="EMBL" id="AVOT02024513">
    <property type="protein sequence ID" value="MBW0515215.1"/>
    <property type="molecule type" value="Genomic_DNA"/>
</dbReference>
<protein>
    <submittedName>
        <fullName evidence="1">Uncharacterized protein</fullName>
    </submittedName>
</protein>
<comment type="caution">
    <text evidence="1">The sequence shown here is derived from an EMBL/GenBank/DDBJ whole genome shotgun (WGS) entry which is preliminary data.</text>
</comment>
<name>A0A9Q3HUT0_9BASI</name>
<proteinExistence type="predicted"/>
<evidence type="ECO:0000313" key="2">
    <source>
        <dbReference type="Proteomes" id="UP000765509"/>
    </source>
</evidence>
<keyword evidence="2" id="KW-1185">Reference proteome</keyword>
<gene>
    <name evidence="1" type="ORF">O181_054930</name>
</gene>